<dbReference type="PANTHER" id="PTHR45922:SF1">
    <property type="entry name" value="CLEAVAGE AND POLYADENYLATION SPECIFICITY FACTOR SUBUNIT 2"/>
    <property type="match status" value="1"/>
</dbReference>
<gene>
    <name evidence="5" type="ORF">Ctob_010396</name>
</gene>
<dbReference type="Pfam" id="PF13299">
    <property type="entry name" value="CPSF100_C"/>
    <property type="match status" value="1"/>
</dbReference>
<protein>
    <recommendedName>
        <fullName evidence="1">Cleavage and polyadenylation specificity factor subunit 2</fullName>
    </recommendedName>
    <alternativeName>
        <fullName evidence="1">Cleavage and polyadenylation specificity factor 100 kDa subunit</fullName>
    </alternativeName>
</protein>
<feature type="region of interest" description="Disordered" evidence="2">
    <location>
        <begin position="87"/>
        <end position="123"/>
    </location>
</feature>
<feature type="compositionally biased region" description="Acidic residues" evidence="2">
    <location>
        <begin position="97"/>
        <end position="112"/>
    </location>
</feature>
<comment type="subcellular location">
    <subcellularLocation>
        <location evidence="1">Nucleus</location>
    </subcellularLocation>
</comment>
<dbReference type="InterPro" id="IPR025069">
    <property type="entry name" value="Cpsf2_C"/>
</dbReference>
<proteinExistence type="inferred from homology"/>
<dbReference type="PANTHER" id="PTHR45922">
    <property type="entry name" value="CLEAVAGE AND POLYADENYLATION SPECIFICITY FACTOR SUBUNIT 2"/>
    <property type="match status" value="1"/>
</dbReference>
<dbReference type="GO" id="GO:0003723">
    <property type="term" value="F:RNA binding"/>
    <property type="evidence" value="ECO:0007669"/>
    <property type="project" value="UniProtKB-KW"/>
</dbReference>
<dbReference type="InterPro" id="IPR036866">
    <property type="entry name" value="RibonucZ/Hydroxyglut_hydro"/>
</dbReference>
<name>A0A0M0JMJ6_9EUKA</name>
<dbReference type="EMBL" id="JWZX01002712">
    <property type="protein sequence ID" value="KOO27453.1"/>
    <property type="molecule type" value="Genomic_DNA"/>
</dbReference>
<accession>A0A0M0JMJ6</accession>
<comment type="caution">
    <text evidence="5">The sequence shown here is derived from an EMBL/GenBank/DDBJ whole genome shotgun (WGS) entry which is preliminary data.</text>
</comment>
<dbReference type="GO" id="GO:0005847">
    <property type="term" value="C:mRNA cleavage and polyadenylation specificity factor complex"/>
    <property type="evidence" value="ECO:0007669"/>
    <property type="project" value="InterPro"/>
</dbReference>
<comment type="similarity">
    <text evidence="1">Belongs to the metallo-beta-lactamase superfamily. RNA-metabolizing metallo-beta-lactamase-like family. CPSF2/YSH1 subfamily.</text>
</comment>
<keyword evidence="6" id="KW-1185">Reference proteome</keyword>
<evidence type="ECO:0000313" key="5">
    <source>
        <dbReference type="EMBL" id="KOO27453.1"/>
    </source>
</evidence>
<dbReference type="GO" id="GO:0006398">
    <property type="term" value="P:mRNA 3'-end processing by stem-loop binding and cleavage"/>
    <property type="evidence" value="ECO:0007669"/>
    <property type="project" value="InterPro"/>
</dbReference>
<sequence length="347" mass="35969">MPSEYGEVLSEAELKHMTEGARAYMAIEVVGGGGGGDGAVAEGSKAVLGFGAARARLTATGAGTMGMADEDDEDEDDAEGVVLGAEKAARAAPVGDGDGEDGEDGEDADAEEADRAGSEAAVPSQWVARRVTVPVRCAVRFVDMEGSSDGRSIKAILSRVAPHKLVLIRGDSKATDHLAEYCRSVADTTNAESLVFAPSVGEAVDGSSNGSAYTVRLSDALLRTLAPVQIGAYEISTLSATLHLPPADGAARAWSGVLEPETCLIRSDATSSGSSVHLVSHGDVRLAELRQLLVRAGEHAEFVEGALVVNSSVRVRKKGANKLLLEGSYGPDYLLVRSMLYSQVEAV</sequence>
<keyword evidence="1" id="KW-0507">mRNA processing</keyword>
<dbReference type="Pfam" id="PF07521">
    <property type="entry name" value="RMMBL"/>
    <property type="match status" value="1"/>
</dbReference>
<dbReference type="InterPro" id="IPR011108">
    <property type="entry name" value="RMMBL"/>
</dbReference>
<dbReference type="AlphaFoldDB" id="A0A0M0JMJ6"/>
<dbReference type="SUPFAM" id="SSF56281">
    <property type="entry name" value="Metallo-hydrolase/oxidoreductase"/>
    <property type="match status" value="1"/>
</dbReference>
<evidence type="ECO:0000256" key="2">
    <source>
        <dbReference type="SAM" id="MobiDB-lite"/>
    </source>
</evidence>
<dbReference type="Proteomes" id="UP000037460">
    <property type="component" value="Unassembled WGS sequence"/>
</dbReference>
<evidence type="ECO:0000313" key="6">
    <source>
        <dbReference type="Proteomes" id="UP000037460"/>
    </source>
</evidence>
<keyword evidence="1" id="KW-0539">Nucleus</keyword>
<feature type="domain" description="Zn-dependent metallo-hydrolase RNA specificity" evidence="3">
    <location>
        <begin position="133"/>
        <end position="184"/>
    </location>
</feature>
<reference evidence="6" key="1">
    <citation type="journal article" date="2015" name="PLoS Genet.">
        <title>Genome Sequence and Transcriptome Analyses of Chrysochromulina tobin: Metabolic Tools for Enhanced Algal Fitness in the Prominent Order Prymnesiales (Haptophyceae).</title>
        <authorList>
            <person name="Hovde B.T."/>
            <person name="Deodato C.R."/>
            <person name="Hunsperger H.M."/>
            <person name="Ryken S.A."/>
            <person name="Yost W."/>
            <person name="Jha R.K."/>
            <person name="Patterson J."/>
            <person name="Monnat R.J. Jr."/>
            <person name="Barlow S.B."/>
            <person name="Starkenburg S.R."/>
            <person name="Cattolico R.A."/>
        </authorList>
    </citation>
    <scope>NUCLEOTIDE SEQUENCE</scope>
    <source>
        <strain evidence="6">CCMP291</strain>
    </source>
</reference>
<feature type="domain" description="Cleavage and polyadenylation specificity factor 2 C-terminal" evidence="4">
    <location>
        <begin position="281"/>
        <end position="343"/>
    </location>
</feature>
<dbReference type="InterPro" id="IPR027075">
    <property type="entry name" value="CPSF2"/>
</dbReference>
<dbReference type="OrthoDB" id="64353at2759"/>
<evidence type="ECO:0000259" key="4">
    <source>
        <dbReference type="Pfam" id="PF13299"/>
    </source>
</evidence>
<keyword evidence="1" id="KW-0694">RNA-binding</keyword>
<organism evidence="5 6">
    <name type="scientific">Chrysochromulina tobinii</name>
    <dbReference type="NCBI Taxonomy" id="1460289"/>
    <lineage>
        <taxon>Eukaryota</taxon>
        <taxon>Haptista</taxon>
        <taxon>Haptophyta</taxon>
        <taxon>Prymnesiophyceae</taxon>
        <taxon>Prymnesiales</taxon>
        <taxon>Chrysochromulinaceae</taxon>
        <taxon>Chrysochromulina</taxon>
    </lineage>
</organism>
<evidence type="ECO:0000256" key="1">
    <source>
        <dbReference type="RuleBase" id="RU365006"/>
    </source>
</evidence>
<evidence type="ECO:0000259" key="3">
    <source>
        <dbReference type="Pfam" id="PF07521"/>
    </source>
</evidence>